<comment type="caution">
    <text evidence="1">The sequence shown here is derived from an EMBL/GenBank/DDBJ whole genome shotgun (WGS) entry which is preliminary data.</text>
</comment>
<dbReference type="AlphaFoldDB" id="A0A7J7IWP3"/>
<proteinExistence type="predicted"/>
<evidence type="ECO:0000313" key="1">
    <source>
        <dbReference type="EMBL" id="KAF6018329.1"/>
    </source>
</evidence>
<reference evidence="1" key="1">
    <citation type="submission" date="2020-06" db="EMBL/GenBank/DDBJ databases">
        <title>Draft genome of Bugula neritina, a colonial animal packing powerful symbionts and potential medicines.</title>
        <authorList>
            <person name="Rayko M."/>
        </authorList>
    </citation>
    <scope>NUCLEOTIDE SEQUENCE [LARGE SCALE GENOMIC DNA]</scope>
    <source>
        <strain evidence="1">Kwan_BN1</strain>
    </source>
</reference>
<dbReference type="EMBL" id="VXIV02003320">
    <property type="protein sequence ID" value="KAF6018329.1"/>
    <property type="molecule type" value="Genomic_DNA"/>
</dbReference>
<accession>A0A7J7IWP3</accession>
<organism evidence="1 2">
    <name type="scientific">Bugula neritina</name>
    <name type="common">Brown bryozoan</name>
    <name type="synonym">Sertularia neritina</name>
    <dbReference type="NCBI Taxonomy" id="10212"/>
    <lineage>
        <taxon>Eukaryota</taxon>
        <taxon>Metazoa</taxon>
        <taxon>Spiralia</taxon>
        <taxon>Lophotrochozoa</taxon>
        <taxon>Bryozoa</taxon>
        <taxon>Gymnolaemata</taxon>
        <taxon>Cheilostomatida</taxon>
        <taxon>Flustrina</taxon>
        <taxon>Buguloidea</taxon>
        <taxon>Bugulidae</taxon>
        <taxon>Bugula</taxon>
    </lineage>
</organism>
<dbReference type="Proteomes" id="UP000593567">
    <property type="component" value="Unassembled WGS sequence"/>
</dbReference>
<name>A0A7J7IWP3_BUGNE</name>
<keyword evidence="2" id="KW-1185">Reference proteome</keyword>
<sequence length="80" mass="8882">MKAKLKLYKYKPFLCLFSSSVTVDGDFSLQTCSLLLYFSIFSVVSLEQQTQTAVVGDTVCYASIVTHFSKIYTTVGGHLL</sequence>
<protein>
    <submittedName>
        <fullName evidence="1">Uncharacterized protein</fullName>
    </submittedName>
</protein>
<evidence type="ECO:0000313" key="2">
    <source>
        <dbReference type="Proteomes" id="UP000593567"/>
    </source>
</evidence>
<gene>
    <name evidence="1" type="ORF">EB796_023356</name>
</gene>